<dbReference type="GO" id="GO:0043015">
    <property type="term" value="F:gamma-tubulin binding"/>
    <property type="evidence" value="ECO:0007669"/>
    <property type="project" value="TreeGrafter"/>
</dbReference>
<evidence type="ECO:0000313" key="6">
    <source>
        <dbReference type="Proteomes" id="UP000886998"/>
    </source>
</evidence>
<name>A0A8X6MDA4_9ARAC</name>
<comment type="caution">
    <text evidence="5">The sequence shown here is derived from an EMBL/GenBank/DDBJ whole genome shotgun (WGS) entry which is preliminary data.</text>
</comment>
<organism evidence="5 6">
    <name type="scientific">Trichonephila inaurata madagascariensis</name>
    <dbReference type="NCBI Taxonomy" id="2747483"/>
    <lineage>
        <taxon>Eukaryota</taxon>
        <taxon>Metazoa</taxon>
        <taxon>Ecdysozoa</taxon>
        <taxon>Arthropoda</taxon>
        <taxon>Chelicerata</taxon>
        <taxon>Arachnida</taxon>
        <taxon>Araneae</taxon>
        <taxon>Araneomorphae</taxon>
        <taxon>Entelegynae</taxon>
        <taxon>Araneoidea</taxon>
        <taxon>Nephilidae</taxon>
        <taxon>Trichonephila</taxon>
        <taxon>Trichonephila inaurata</taxon>
    </lineage>
</organism>
<keyword evidence="6" id="KW-1185">Reference proteome</keyword>
<sequence>MAGCYDRFGHGGSKARGTRSQFRLNTEGLLPFKCTYPAHLTDVMDAVPSTQSDLRRADLVSPVRGTRTRAVREYEQTIEELKKENFDLKLRLFLLEDTKNKNYLRNKGSNNEDQDNTVQVIVELKLETEALRTELTTNKQLLQEANEQKEKYISDLKELQNKFDQLQEELSTVTHHPSEQEIRLLKDENESLQKSYEFSNKIITEKDQEIKNLNNQLEDFPTKIKH</sequence>
<dbReference type="Gene3D" id="1.10.287.1490">
    <property type="match status" value="1"/>
</dbReference>
<feature type="domain" description="Centrosomin N-terminal motif 1" evidence="4">
    <location>
        <begin position="71"/>
        <end position="148"/>
    </location>
</feature>
<comment type="subcellular location">
    <subcellularLocation>
        <location evidence="1">Cytoplasm</location>
    </subcellularLocation>
</comment>
<dbReference type="Proteomes" id="UP000886998">
    <property type="component" value="Unassembled WGS sequence"/>
</dbReference>
<dbReference type="InterPro" id="IPR042791">
    <property type="entry name" value="CDK5RAP2"/>
</dbReference>
<dbReference type="OrthoDB" id="10255000at2759"/>
<dbReference type="GO" id="GO:0046600">
    <property type="term" value="P:negative regulation of centriole replication"/>
    <property type="evidence" value="ECO:0007669"/>
    <property type="project" value="TreeGrafter"/>
</dbReference>
<dbReference type="GO" id="GO:0000242">
    <property type="term" value="C:pericentriolar material"/>
    <property type="evidence" value="ECO:0007669"/>
    <property type="project" value="TreeGrafter"/>
</dbReference>
<dbReference type="GO" id="GO:0007059">
    <property type="term" value="P:chromosome segregation"/>
    <property type="evidence" value="ECO:0007669"/>
    <property type="project" value="TreeGrafter"/>
</dbReference>
<gene>
    <name evidence="5" type="primary">NCL1_14748</name>
    <name evidence="5" type="ORF">TNIN_329771</name>
</gene>
<dbReference type="GO" id="GO:0008017">
    <property type="term" value="F:microtubule binding"/>
    <property type="evidence" value="ECO:0007669"/>
    <property type="project" value="TreeGrafter"/>
</dbReference>
<dbReference type="GO" id="GO:0001578">
    <property type="term" value="P:microtubule bundle formation"/>
    <property type="evidence" value="ECO:0007669"/>
    <property type="project" value="TreeGrafter"/>
</dbReference>
<dbReference type="AlphaFoldDB" id="A0A8X6MDA4"/>
<dbReference type="PANTHER" id="PTHR46930:SF1">
    <property type="entry name" value="CDK5 REGULATORY SUBUNIT-ASSOCIATED PROTEIN 2"/>
    <property type="match status" value="1"/>
</dbReference>
<proteinExistence type="predicted"/>
<dbReference type="EMBL" id="BMAV01025958">
    <property type="protein sequence ID" value="GFS46164.1"/>
    <property type="molecule type" value="Genomic_DNA"/>
</dbReference>
<dbReference type="GO" id="GO:0090266">
    <property type="term" value="P:regulation of mitotic cell cycle spindle assembly checkpoint"/>
    <property type="evidence" value="ECO:0007669"/>
    <property type="project" value="TreeGrafter"/>
</dbReference>
<dbReference type="GO" id="GO:0035371">
    <property type="term" value="C:microtubule plus-end"/>
    <property type="evidence" value="ECO:0007669"/>
    <property type="project" value="TreeGrafter"/>
</dbReference>
<evidence type="ECO:0000256" key="3">
    <source>
        <dbReference type="SAM" id="Coils"/>
    </source>
</evidence>
<keyword evidence="2" id="KW-0963">Cytoplasm</keyword>
<evidence type="ECO:0000259" key="4">
    <source>
        <dbReference type="Pfam" id="PF07989"/>
    </source>
</evidence>
<dbReference type="GO" id="GO:0005737">
    <property type="term" value="C:cytoplasm"/>
    <property type="evidence" value="ECO:0007669"/>
    <property type="project" value="UniProtKB-SubCell"/>
</dbReference>
<feature type="coiled-coil region" evidence="3">
    <location>
        <begin position="64"/>
        <end position="98"/>
    </location>
</feature>
<keyword evidence="3" id="KW-0175">Coiled coil</keyword>
<reference evidence="5" key="1">
    <citation type="submission" date="2020-08" db="EMBL/GenBank/DDBJ databases">
        <title>Multicomponent nature underlies the extraordinary mechanical properties of spider dragline silk.</title>
        <authorList>
            <person name="Kono N."/>
            <person name="Nakamura H."/>
            <person name="Mori M."/>
            <person name="Yoshida Y."/>
            <person name="Ohtoshi R."/>
            <person name="Malay A.D."/>
            <person name="Moran D.A.P."/>
            <person name="Tomita M."/>
            <person name="Numata K."/>
            <person name="Arakawa K."/>
        </authorList>
    </citation>
    <scope>NUCLEOTIDE SEQUENCE</scope>
</reference>
<feature type="coiled-coil region" evidence="3">
    <location>
        <begin position="128"/>
        <end position="216"/>
    </location>
</feature>
<protein>
    <submittedName>
        <fullName evidence="5">Cnn_1N domain-containing protein</fullName>
    </submittedName>
</protein>
<evidence type="ECO:0000256" key="2">
    <source>
        <dbReference type="ARBA" id="ARBA00022490"/>
    </source>
</evidence>
<evidence type="ECO:0000256" key="1">
    <source>
        <dbReference type="ARBA" id="ARBA00004496"/>
    </source>
</evidence>
<evidence type="ECO:0000313" key="5">
    <source>
        <dbReference type="EMBL" id="GFS46164.1"/>
    </source>
</evidence>
<dbReference type="Pfam" id="PF07989">
    <property type="entry name" value="Cnn_1N"/>
    <property type="match status" value="1"/>
</dbReference>
<dbReference type="PANTHER" id="PTHR46930">
    <property type="entry name" value="CDK5 REGULATORY SUBUNIT-ASSOCIATED PROTEIN 2"/>
    <property type="match status" value="1"/>
</dbReference>
<dbReference type="InterPro" id="IPR012943">
    <property type="entry name" value="Cnn_1N"/>
</dbReference>
<dbReference type="GO" id="GO:0000132">
    <property type="term" value="P:establishment of mitotic spindle orientation"/>
    <property type="evidence" value="ECO:0007669"/>
    <property type="project" value="TreeGrafter"/>
</dbReference>
<dbReference type="GO" id="GO:0007099">
    <property type="term" value="P:centriole replication"/>
    <property type="evidence" value="ECO:0007669"/>
    <property type="project" value="TreeGrafter"/>
</dbReference>
<accession>A0A8X6MDA4</accession>
<dbReference type="GO" id="GO:0097431">
    <property type="term" value="C:mitotic spindle pole"/>
    <property type="evidence" value="ECO:0007669"/>
    <property type="project" value="TreeGrafter"/>
</dbReference>